<keyword evidence="2" id="KW-0812">Transmembrane</keyword>
<dbReference type="Gramene" id="TraesJUL5B03G02881990.1">
    <property type="protein sequence ID" value="TraesJUL5B03G02881990.1.CDS1"/>
    <property type="gene ID" value="TraesJUL5B03G02881990"/>
</dbReference>
<dbReference type="InterPro" id="IPR001841">
    <property type="entry name" value="Znf_RING"/>
</dbReference>
<dbReference type="AlphaFoldDB" id="A0A3B6LJE2"/>
<dbReference type="STRING" id="4565.A0A3B6LJE2"/>
<protein>
    <recommendedName>
        <fullName evidence="3">RING-type domain-containing protein</fullName>
    </recommendedName>
</protein>
<keyword evidence="5" id="KW-1185">Reference proteome</keyword>
<dbReference type="Gramene" id="TraesCLE_scaffold_055755_01G000100.1">
    <property type="protein sequence ID" value="TraesCLE_scaffold_055755_01G000100.1"/>
    <property type="gene ID" value="TraesCLE_scaffold_055755_01G000100"/>
</dbReference>
<dbReference type="Gramene" id="TraesCS5B03G0375600.1">
    <property type="protein sequence ID" value="TraesCS5B03G0375600.1.CDS1"/>
    <property type="gene ID" value="TraesCS5B03G0375600"/>
</dbReference>
<dbReference type="GO" id="GO:0016567">
    <property type="term" value="P:protein ubiquitination"/>
    <property type="evidence" value="ECO:0007669"/>
    <property type="project" value="InterPro"/>
</dbReference>
<dbReference type="Gramene" id="TraesROB_scaffold_017665_01G000100.1">
    <property type="protein sequence ID" value="TraesROB_scaffold_017665_01G000100.1"/>
    <property type="gene ID" value="TraesROB_scaffold_017665_01G000100"/>
</dbReference>
<dbReference type="Gramene" id="TraesARI7B03G04180580.1">
    <property type="protein sequence ID" value="TraesARI7B03G04180580.1.CDS1"/>
    <property type="gene ID" value="TraesARI7B03G04180580"/>
</dbReference>
<dbReference type="PANTHER" id="PTHR46592">
    <property type="entry name" value="RING-H2 FINGER PROTEIN ATL67"/>
    <property type="match status" value="1"/>
</dbReference>
<proteinExistence type="predicted"/>
<keyword evidence="1" id="KW-0479">Metal-binding</keyword>
<dbReference type="OMA" id="ICLTEYQ"/>
<dbReference type="Gramene" id="TraesLDM5B03G02863080.1">
    <property type="protein sequence ID" value="TraesLDM5B03G02863080.1.CDS1"/>
    <property type="gene ID" value="TraesLDM5B03G02863080"/>
</dbReference>
<dbReference type="Proteomes" id="UP000019116">
    <property type="component" value="Chromosome 5B"/>
</dbReference>
<dbReference type="OrthoDB" id="8062037at2759"/>
<keyword evidence="2" id="KW-1133">Transmembrane helix</keyword>
<keyword evidence="1" id="KW-0862">Zinc</keyword>
<dbReference type="SUPFAM" id="SSF57850">
    <property type="entry name" value="RING/U-box"/>
    <property type="match status" value="1"/>
</dbReference>
<dbReference type="EnsemblPlants" id="TraesCS5B02G135600.1">
    <property type="protein sequence ID" value="TraesCS5B02G135600.1.cds1"/>
    <property type="gene ID" value="TraesCS5B02G135600"/>
</dbReference>
<reference evidence="4" key="1">
    <citation type="submission" date="2018-08" db="EMBL/GenBank/DDBJ databases">
        <authorList>
            <person name="Rossello M."/>
        </authorList>
    </citation>
    <scope>NUCLEOTIDE SEQUENCE [LARGE SCALE GENOMIC DNA]</scope>
    <source>
        <strain evidence="4">cv. Chinese Spring</strain>
    </source>
</reference>
<accession>A0A3B6LJE2</accession>
<dbReference type="Pfam" id="PF13639">
    <property type="entry name" value="zf-RING_2"/>
    <property type="match status" value="1"/>
</dbReference>
<dbReference type="Gramene" id="TraesMAC5B03G02860230.1">
    <property type="protein sequence ID" value="TraesMAC5B03G02860230.1.CDS1"/>
    <property type="gene ID" value="TraesMAC5B03G02860230"/>
</dbReference>
<evidence type="ECO:0000256" key="1">
    <source>
        <dbReference type="PROSITE-ProRule" id="PRU00175"/>
    </source>
</evidence>
<evidence type="ECO:0000313" key="5">
    <source>
        <dbReference type="Proteomes" id="UP000019116"/>
    </source>
</evidence>
<dbReference type="Gramene" id="TraesLAC5B03G02814220.1">
    <property type="protein sequence ID" value="TraesLAC5B03G02814220.1.CDS1"/>
    <property type="gene ID" value="TraesLAC5B03G02814220"/>
</dbReference>
<dbReference type="SMR" id="A0A3B6LJE2"/>
<organism evidence="4">
    <name type="scientific">Triticum aestivum</name>
    <name type="common">Wheat</name>
    <dbReference type="NCBI Taxonomy" id="4565"/>
    <lineage>
        <taxon>Eukaryota</taxon>
        <taxon>Viridiplantae</taxon>
        <taxon>Streptophyta</taxon>
        <taxon>Embryophyta</taxon>
        <taxon>Tracheophyta</taxon>
        <taxon>Spermatophyta</taxon>
        <taxon>Magnoliopsida</taxon>
        <taxon>Liliopsida</taxon>
        <taxon>Poales</taxon>
        <taxon>Poaceae</taxon>
        <taxon>BOP clade</taxon>
        <taxon>Pooideae</taxon>
        <taxon>Triticodae</taxon>
        <taxon>Triticeae</taxon>
        <taxon>Triticinae</taxon>
        <taxon>Triticum</taxon>
    </lineage>
</organism>
<dbReference type="Gramene" id="TraesSTA5B03G02852770.1">
    <property type="protein sequence ID" value="TraesSTA5B03G02852770.1.CDS1"/>
    <property type="gene ID" value="TraesSTA5B03G02852770"/>
</dbReference>
<evidence type="ECO:0000313" key="4">
    <source>
        <dbReference type="EnsemblPlants" id="TraesCS5B02G135600.1.cds1"/>
    </source>
</evidence>
<reference evidence="4" key="2">
    <citation type="submission" date="2018-10" db="UniProtKB">
        <authorList>
            <consortium name="EnsemblPlants"/>
        </authorList>
    </citation>
    <scope>IDENTIFICATION</scope>
</reference>
<evidence type="ECO:0000259" key="3">
    <source>
        <dbReference type="PROSITE" id="PS50089"/>
    </source>
</evidence>
<dbReference type="Gramene" id="TraesCAD_scaffold_001272_01G000400.1">
    <property type="protein sequence ID" value="TraesCAD_scaffold_001272_01G000400.1"/>
    <property type="gene ID" value="TraesCAD_scaffold_001272_01G000400"/>
</dbReference>
<dbReference type="PANTHER" id="PTHR46592:SF14">
    <property type="entry name" value="RING-TYPE DOMAIN-CONTAINING PROTEIN"/>
    <property type="match status" value="1"/>
</dbReference>
<name>A0A3B6LJE2_WHEAT</name>
<dbReference type="Gramene" id="TraesCS5B02G135600.1">
    <property type="protein sequence ID" value="TraesCS5B02G135600.1.cds1"/>
    <property type="gene ID" value="TraesCS5B02G135600"/>
</dbReference>
<dbReference type="Gene3D" id="3.30.40.10">
    <property type="entry name" value="Zinc/RING finger domain, C3HC4 (zinc finger)"/>
    <property type="match status" value="1"/>
</dbReference>
<dbReference type="Gramene" id="TraesNOR5B03G02887650.1">
    <property type="protein sequence ID" value="TraesNOR5B03G02887650.1.CDS1"/>
    <property type="gene ID" value="TraesNOR5B03G02887650"/>
</dbReference>
<dbReference type="SMART" id="SM00184">
    <property type="entry name" value="RING"/>
    <property type="match status" value="1"/>
</dbReference>
<gene>
    <name evidence="4" type="primary">LOC123114735</name>
</gene>
<dbReference type="Gramene" id="TraesSYM7B03G04160280.1">
    <property type="protein sequence ID" value="TraesSYM7B03G04160280.1.CDS1"/>
    <property type="gene ID" value="TraesSYM7B03G04160280"/>
</dbReference>
<dbReference type="Gramene" id="TraesJAG5B03G02859260.1">
    <property type="protein sequence ID" value="TraesJAG5B03G02859260.1.CDS1"/>
    <property type="gene ID" value="TraesJAG5B03G02859260"/>
</dbReference>
<dbReference type="GO" id="GO:0016740">
    <property type="term" value="F:transferase activity"/>
    <property type="evidence" value="ECO:0007669"/>
    <property type="project" value="InterPro"/>
</dbReference>
<feature type="transmembrane region" description="Helical" evidence="2">
    <location>
        <begin position="34"/>
        <end position="57"/>
    </location>
</feature>
<dbReference type="PROSITE" id="PS50089">
    <property type="entry name" value="ZF_RING_2"/>
    <property type="match status" value="1"/>
</dbReference>
<sequence length="182" mass="18568">MRAHMLRVSVPAAATPAHAPGTGAASSVQGQLGYGVAIAVGALVLVSTVMLASYICFRAKARAAGSLHRLVDADTHHHQSAAVVVLAGLDGPTIDVLYPKFLLRAGSRDSKSGASATVADGPCAICLGEFHGVAALRRGSRCAHCFHAGCAERWLRVSATCPVCRDSPVPSPAATALAAHAR</sequence>
<dbReference type="InterPro" id="IPR013083">
    <property type="entry name" value="Znf_RING/FYVE/PHD"/>
</dbReference>
<dbReference type="Gramene" id="TraesWEE_scaffold_014727_01G000100.1">
    <property type="protein sequence ID" value="TraesWEE_scaffold_014727_01G000100.1"/>
    <property type="gene ID" value="TraesWEE_scaffold_014727_01G000100"/>
</dbReference>
<dbReference type="GO" id="GO:0008270">
    <property type="term" value="F:zinc ion binding"/>
    <property type="evidence" value="ECO:0007669"/>
    <property type="project" value="UniProtKB-KW"/>
</dbReference>
<evidence type="ECO:0000256" key="2">
    <source>
        <dbReference type="SAM" id="Phobius"/>
    </source>
</evidence>
<dbReference type="InterPro" id="IPR044289">
    <property type="entry name" value="ATL67-70"/>
</dbReference>
<keyword evidence="1" id="KW-0863">Zinc-finger</keyword>
<keyword evidence="2" id="KW-0472">Membrane</keyword>
<feature type="domain" description="RING-type" evidence="3">
    <location>
        <begin position="123"/>
        <end position="165"/>
    </location>
</feature>